<dbReference type="Proteomes" id="UP001215280">
    <property type="component" value="Unassembled WGS sequence"/>
</dbReference>
<comment type="caution">
    <text evidence="2">The sequence shown here is derived from an EMBL/GenBank/DDBJ whole genome shotgun (WGS) entry which is preliminary data.</text>
</comment>
<keyword evidence="3" id="KW-1185">Reference proteome</keyword>
<evidence type="ECO:0000256" key="1">
    <source>
        <dbReference type="SAM" id="MobiDB-lite"/>
    </source>
</evidence>
<feature type="region of interest" description="Disordered" evidence="1">
    <location>
        <begin position="26"/>
        <end position="57"/>
    </location>
</feature>
<dbReference type="EMBL" id="JARJLG010000115">
    <property type="protein sequence ID" value="KAJ7742928.1"/>
    <property type="molecule type" value="Genomic_DNA"/>
</dbReference>
<sequence length="213" mass="22740">MRRSLVTLPCAPSPAGQVNGSIKLSTHYRPSSGSTPALRTFQDHGSPSAMRSASLSQDKCGLPVTQIPEREPPSRTAICALDEVLPNLRSAHVKVVGLLFNEASDGITIGFPFKSCQYSPHLSPSIERAAKPLKTPVGSVSEVLRTFASRLAAHQCRNFIQNSKPRLGGGFIVLGGLAGVCYKQPKKTQGARHSRGWCIGATLNFCICIDVSS</sequence>
<organism evidence="2 3">
    <name type="scientific">Mycena maculata</name>
    <dbReference type="NCBI Taxonomy" id="230809"/>
    <lineage>
        <taxon>Eukaryota</taxon>
        <taxon>Fungi</taxon>
        <taxon>Dikarya</taxon>
        <taxon>Basidiomycota</taxon>
        <taxon>Agaricomycotina</taxon>
        <taxon>Agaricomycetes</taxon>
        <taxon>Agaricomycetidae</taxon>
        <taxon>Agaricales</taxon>
        <taxon>Marasmiineae</taxon>
        <taxon>Mycenaceae</taxon>
        <taxon>Mycena</taxon>
    </lineage>
</organism>
<protein>
    <submittedName>
        <fullName evidence="2">Uncharacterized protein</fullName>
    </submittedName>
</protein>
<gene>
    <name evidence="2" type="ORF">DFH07DRAFT_777552</name>
</gene>
<reference evidence="2" key="1">
    <citation type="submission" date="2023-03" db="EMBL/GenBank/DDBJ databases">
        <title>Massive genome expansion in bonnet fungi (Mycena s.s.) driven by repeated elements and novel gene families across ecological guilds.</title>
        <authorList>
            <consortium name="Lawrence Berkeley National Laboratory"/>
            <person name="Harder C.B."/>
            <person name="Miyauchi S."/>
            <person name="Viragh M."/>
            <person name="Kuo A."/>
            <person name="Thoen E."/>
            <person name="Andreopoulos B."/>
            <person name="Lu D."/>
            <person name="Skrede I."/>
            <person name="Drula E."/>
            <person name="Henrissat B."/>
            <person name="Morin E."/>
            <person name="Kohler A."/>
            <person name="Barry K."/>
            <person name="LaButti K."/>
            <person name="Morin E."/>
            <person name="Salamov A."/>
            <person name="Lipzen A."/>
            <person name="Mereny Z."/>
            <person name="Hegedus B."/>
            <person name="Baldrian P."/>
            <person name="Stursova M."/>
            <person name="Weitz H."/>
            <person name="Taylor A."/>
            <person name="Grigoriev I.V."/>
            <person name="Nagy L.G."/>
            <person name="Martin F."/>
            <person name="Kauserud H."/>
        </authorList>
    </citation>
    <scope>NUCLEOTIDE SEQUENCE</scope>
    <source>
        <strain evidence="2">CBHHK188m</strain>
    </source>
</reference>
<evidence type="ECO:0000313" key="2">
    <source>
        <dbReference type="EMBL" id="KAJ7742928.1"/>
    </source>
</evidence>
<evidence type="ECO:0000313" key="3">
    <source>
        <dbReference type="Proteomes" id="UP001215280"/>
    </source>
</evidence>
<name>A0AAD7IH42_9AGAR</name>
<dbReference type="AlphaFoldDB" id="A0AAD7IH42"/>
<accession>A0AAD7IH42</accession>
<proteinExistence type="predicted"/>